<keyword evidence="1" id="KW-0479">Metal-binding</keyword>
<dbReference type="InterPro" id="IPR050231">
    <property type="entry name" value="Iron_ascorbate_oxido_reductase"/>
</dbReference>
<evidence type="ECO:0000313" key="4">
    <source>
        <dbReference type="Proteomes" id="UP000001064"/>
    </source>
</evidence>
<keyword evidence="1" id="KW-0408">Iron</keyword>
<dbReference type="EMBL" id="GL870975">
    <property type="protein sequence ID" value="EGC38487.1"/>
    <property type="molecule type" value="Genomic_DNA"/>
</dbReference>
<dbReference type="SUPFAM" id="SSF51197">
    <property type="entry name" value="Clavaminate synthase-like"/>
    <property type="match status" value="1"/>
</dbReference>
<dbReference type="Gene3D" id="2.60.120.330">
    <property type="entry name" value="B-lactam Antibiotic, Isopenicillin N Synthase, Chain"/>
    <property type="match status" value="1"/>
</dbReference>
<reference evidence="4" key="1">
    <citation type="journal article" date="2011" name="Genome Biol.">
        <title>Comparative genomics of the social amoebae Dictyostelium discoideum and Dictyostelium purpureum.</title>
        <authorList>
            <consortium name="US DOE Joint Genome Institute (JGI-PGF)"/>
            <person name="Sucgang R."/>
            <person name="Kuo A."/>
            <person name="Tian X."/>
            <person name="Salerno W."/>
            <person name="Parikh A."/>
            <person name="Feasley C.L."/>
            <person name="Dalin E."/>
            <person name="Tu H."/>
            <person name="Huang E."/>
            <person name="Barry K."/>
            <person name="Lindquist E."/>
            <person name="Shapiro H."/>
            <person name="Bruce D."/>
            <person name="Schmutz J."/>
            <person name="Salamov A."/>
            <person name="Fey P."/>
            <person name="Gaudet P."/>
            <person name="Anjard C."/>
            <person name="Babu M.M."/>
            <person name="Basu S."/>
            <person name="Bushmanova Y."/>
            <person name="van der Wel H."/>
            <person name="Katoh-Kurasawa M."/>
            <person name="Dinh C."/>
            <person name="Coutinho P.M."/>
            <person name="Saito T."/>
            <person name="Elias M."/>
            <person name="Schaap P."/>
            <person name="Kay R.R."/>
            <person name="Henrissat B."/>
            <person name="Eichinger L."/>
            <person name="Rivero F."/>
            <person name="Putnam N.H."/>
            <person name="West C.M."/>
            <person name="Loomis W.F."/>
            <person name="Chisholm R.L."/>
            <person name="Shaulsky G."/>
            <person name="Strassmann J.E."/>
            <person name="Queller D.C."/>
            <person name="Kuspa A."/>
            <person name="Grigoriev I.V."/>
        </authorList>
    </citation>
    <scope>NUCLEOTIDE SEQUENCE [LARGE SCALE GENOMIC DNA]</scope>
    <source>
        <strain evidence="4">QSDP1</strain>
    </source>
</reference>
<dbReference type="PRINTS" id="PR00682">
    <property type="entry name" value="IPNSYNTHASE"/>
</dbReference>
<comment type="similarity">
    <text evidence="1">Belongs to the iron/ascorbate-dependent oxidoreductase family.</text>
</comment>
<accession>F0ZC09</accession>
<dbReference type="InterPro" id="IPR027443">
    <property type="entry name" value="IPNS-like_sf"/>
</dbReference>
<evidence type="ECO:0000259" key="2">
    <source>
        <dbReference type="PROSITE" id="PS51471"/>
    </source>
</evidence>
<dbReference type="PANTHER" id="PTHR47990">
    <property type="entry name" value="2-OXOGLUTARATE (2OG) AND FE(II)-DEPENDENT OXYGENASE SUPERFAMILY PROTEIN-RELATED"/>
    <property type="match status" value="1"/>
</dbReference>
<keyword evidence="4" id="KW-1185">Reference proteome</keyword>
<protein>
    <recommendedName>
        <fullName evidence="2">Fe2OG dioxygenase domain-containing protein</fullName>
    </recommendedName>
</protein>
<dbReference type="Pfam" id="PF03171">
    <property type="entry name" value="2OG-FeII_Oxy"/>
    <property type="match status" value="1"/>
</dbReference>
<dbReference type="GeneID" id="10507134"/>
<sequence>MINSSIPIIDFKNISDTEGKKQIVKEIHDACKNYGFFYIINHCVEESLMEDLQRISKKFFLLPKDVKMKWKLGLVDKVQCGYYEVGSSQTYGIDYKEGVYIDLEREWHYKSPNYNGKKIYPTQEEEIEYDIVGYRNIIETYIKRVSDLSDIVLQLISQSLNLPLEYFNTKKTVDLTVVLSMLKYPSFAKLEYEDENTKKEDGNEKLGMGLHTDWGLITLLYQDEIGGLQVKAKDQFIDATPIKGSFICNLGDFIEIATQGYYISNYHRVLYNTTPHDRYSYPFFVSPEQDTPMEIIKGYETITENENKIQDKEFYDFRGTYKEYFENQMNNTFKKYHK</sequence>
<dbReference type="AlphaFoldDB" id="F0ZC09"/>
<dbReference type="eggNOG" id="KOG0143">
    <property type="taxonomic scope" value="Eukaryota"/>
</dbReference>
<dbReference type="OrthoDB" id="288590at2759"/>
<dbReference type="OMA" id="DESFWVM"/>
<dbReference type="InterPro" id="IPR044861">
    <property type="entry name" value="IPNS-like_FE2OG_OXY"/>
</dbReference>
<dbReference type="InterPro" id="IPR005123">
    <property type="entry name" value="Oxoglu/Fe-dep_dioxygenase_dom"/>
</dbReference>
<gene>
    <name evidence="3" type="ORF">DICPUDRAFT_28539</name>
</gene>
<keyword evidence="1" id="KW-0560">Oxidoreductase</keyword>
<dbReference type="PROSITE" id="PS51471">
    <property type="entry name" value="FE2OG_OXY"/>
    <property type="match status" value="1"/>
</dbReference>
<dbReference type="FunFam" id="2.60.120.330:FF:000064">
    <property type="entry name" value="Predicted protein"/>
    <property type="match status" value="1"/>
</dbReference>
<dbReference type="GO" id="GO:0046872">
    <property type="term" value="F:metal ion binding"/>
    <property type="evidence" value="ECO:0007669"/>
    <property type="project" value="UniProtKB-KW"/>
</dbReference>
<feature type="domain" description="Fe2OG dioxygenase" evidence="2">
    <location>
        <begin position="174"/>
        <end position="287"/>
    </location>
</feature>
<dbReference type="VEuPathDB" id="AmoebaDB:DICPUDRAFT_28539"/>
<proteinExistence type="inferred from homology"/>
<evidence type="ECO:0000256" key="1">
    <source>
        <dbReference type="RuleBase" id="RU003682"/>
    </source>
</evidence>
<dbReference type="Proteomes" id="UP000001064">
    <property type="component" value="Unassembled WGS sequence"/>
</dbReference>
<name>F0ZC09_DICPU</name>
<evidence type="ECO:0000313" key="3">
    <source>
        <dbReference type="EMBL" id="EGC38487.1"/>
    </source>
</evidence>
<organism evidence="3 4">
    <name type="scientific">Dictyostelium purpureum</name>
    <name type="common">Slime mold</name>
    <dbReference type="NCBI Taxonomy" id="5786"/>
    <lineage>
        <taxon>Eukaryota</taxon>
        <taxon>Amoebozoa</taxon>
        <taxon>Evosea</taxon>
        <taxon>Eumycetozoa</taxon>
        <taxon>Dictyostelia</taxon>
        <taxon>Dictyosteliales</taxon>
        <taxon>Dictyosteliaceae</taxon>
        <taxon>Dictyostelium</taxon>
    </lineage>
</organism>
<dbReference type="GO" id="GO:0016706">
    <property type="term" value="F:2-oxoglutarate-dependent dioxygenase activity"/>
    <property type="evidence" value="ECO:0000318"/>
    <property type="project" value="GO_Central"/>
</dbReference>
<dbReference type="InterPro" id="IPR026992">
    <property type="entry name" value="DIOX_N"/>
</dbReference>
<dbReference type="Pfam" id="PF14226">
    <property type="entry name" value="DIOX_N"/>
    <property type="match status" value="1"/>
</dbReference>
<dbReference type="KEGG" id="dpp:DICPUDRAFT_28539"/>
<dbReference type="InParanoid" id="F0ZC09"/>
<dbReference type="RefSeq" id="XP_003284952.1">
    <property type="nucleotide sequence ID" value="XM_003284904.1"/>
</dbReference>